<organism evidence="1 2">
    <name type="scientific">Sporosarcina psychrophila</name>
    <name type="common">Bacillus psychrophilus</name>
    <dbReference type="NCBI Taxonomy" id="1476"/>
    <lineage>
        <taxon>Bacteria</taxon>
        <taxon>Bacillati</taxon>
        <taxon>Bacillota</taxon>
        <taxon>Bacilli</taxon>
        <taxon>Bacillales</taxon>
        <taxon>Caryophanaceae</taxon>
        <taxon>Sporosarcina</taxon>
    </lineage>
</organism>
<name>A0ABV2KBR3_SPOPS</name>
<gene>
    <name evidence="1" type="ORF">ABIC55_003624</name>
</gene>
<accession>A0ABV2KBR3</accession>
<comment type="caution">
    <text evidence="1">The sequence shown here is derived from an EMBL/GenBank/DDBJ whole genome shotgun (WGS) entry which is preliminary data.</text>
</comment>
<reference evidence="1 2" key="1">
    <citation type="submission" date="2024-06" db="EMBL/GenBank/DDBJ databases">
        <title>Sorghum-associated microbial communities from plants grown in Nebraska, USA.</title>
        <authorList>
            <person name="Schachtman D."/>
        </authorList>
    </citation>
    <scope>NUCLEOTIDE SEQUENCE [LARGE SCALE GENOMIC DNA]</scope>
    <source>
        <strain evidence="1 2">1288</strain>
    </source>
</reference>
<sequence>MTNSFEITEVAPSNLAGNVVVEGYINDEIKFNVNIKQSNHAIDYITLNAEIVWVNNPSLLDEAIVNPIELTLLDEFRNLVATKIRTIRARN</sequence>
<evidence type="ECO:0000313" key="2">
    <source>
        <dbReference type="Proteomes" id="UP001549104"/>
    </source>
</evidence>
<dbReference type="RefSeq" id="WP_354314161.1">
    <property type="nucleotide sequence ID" value="NZ_JBEPME010000005.1"/>
</dbReference>
<evidence type="ECO:0000313" key="1">
    <source>
        <dbReference type="EMBL" id="MET3658507.1"/>
    </source>
</evidence>
<dbReference type="EMBL" id="JBEPME010000005">
    <property type="protein sequence ID" value="MET3658507.1"/>
    <property type="molecule type" value="Genomic_DNA"/>
</dbReference>
<dbReference type="Proteomes" id="UP001549104">
    <property type="component" value="Unassembled WGS sequence"/>
</dbReference>
<protein>
    <submittedName>
        <fullName evidence="1">Uncharacterized protein</fullName>
    </submittedName>
</protein>
<keyword evidence="2" id="KW-1185">Reference proteome</keyword>
<proteinExistence type="predicted"/>